<dbReference type="VEuPathDB" id="FungiDB:Z517_11311"/>
<dbReference type="RefSeq" id="XP_013278349.1">
    <property type="nucleotide sequence ID" value="XM_013422895.1"/>
</dbReference>
<dbReference type="PANTHER" id="PTHR24321">
    <property type="entry name" value="DEHYDROGENASES, SHORT CHAIN"/>
    <property type="match status" value="1"/>
</dbReference>
<dbReference type="AlphaFoldDB" id="A0A0D2DAG0"/>
<evidence type="ECO:0000256" key="1">
    <source>
        <dbReference type="ARBA" id="ARBA00006484"/>
    </source>
</evidence>
<dbReference type="HOGENOM" id="CLU_010194_1_0_1"/>
<evidence type="ECO:0000313" key="5">
    <source>
        <dbReference type="Proteomes" id="UP000053029"/>
    </source>
</evidence>
<evidence type="ECO:0000256" key="2">
    <source>
        <dbReference type="ARBA" id="ARBA00022857"/>
    </source>
</evidence>
<dbReference type="PRINTS" id="PR00081">
    <property type="entry name" value="GDHRDH"/>
</dbReference>
<dbReference type="Gene3D" id="3.40.50.720">
    <property type="entry name" value="NAD(P)-binding Rossmann-like Domain"/>
    <property type="match status" value="1"/>
</dbReference>
<evidence type="ECO:0000313" key="4">
    <source>
        <dbReference type="EMBL" id="KIW74541.1"/>
    </source>
</evidence>
<gene>
    <name evidence="4" type="ORF">Z517_11311</name>
</gene>
<evidence type="ECO:0000256" key="3">
    <source>
        <dbReference type="ARBA" id="ARBA00023002"/>
    </source>
</evidence>
<proteinExistence type="inferred from homology"/>
<comment type="similarity">
    <text evidence="1">Belongs to the short-chain dehydrogenases/reductases (SDR) family.</text>
</comment>
<dbReference type="OrthoDB" id="5840532at2759"/>
<dbReference type="GeneID" id="25310801"/>
<accession>A0A0D2DAG0</accession>
<sequence length="266" mass="28154">MSLTGLGLKGVALITGAGGALGRAVALQFARDGVSQIAGLDLSNKALSETAAALTAEVPDVDFLQLAVDISDEEQVARAFKSTIDRFGRIDYAINNAAIAAPFVPTGEATLEAFEKVQRINLRGTWLCEREELRHMAKQELLEAHSGRAPTRGSIVVISSLLGIRAIPLDGLYTISKHGLIGMVRTDALDYAKHGIRVNAVCPGFIDTPLVTPAIRELLAPQIEKTPMGRLASPQEVADAVVYLSSDRASYVTGSVLSVDGGYSAQ</sequence>
<keyword evidence="5" id="KW-1185">Reference proteome</keyword>
<keyword evidence="2" id="KW-0521">NADP</keyword>
<dbReference type="GO" id="GO:0016491">
    <property type="term" value="F:oxidoreductase activity"/>
    <property type="evidence" value="ECO:0007669"/>
    <property type="project" value="UniProtKB-KW"/>
</dbReference>
<dbReference type="InterPro" id="IPR036291">
    <property type="entry name" value="NAD(P)-bd_dom_sf"/>
</dbReference>
<dbReference type="FunFam" id="3.40.50.720:FF:000084">
    <property type="entry name" value="Short-chain dehydrogenase reductase"/>
    <property type="match status" value="1"/>
</dbReference>
<reference evidence="4 5" key="1">
    <citation type="submission" date="2015-01" db="EMBL/GenBank/DDBJ databases">
        <title>The Genome Sequence of Fonsecaea pedrosoi CBS 271.37.</title>
        <authorList>
            <consortium name="The Broad Institute Genomics Platform"/>
            <person name="Cuomo C."/>
            <person name="de Hoog S."/>
            <person name="Gorbushina A."/>
            <person name="Stielow B."/>
            <person name="Teixiera M."/>
            <person name="Abouelleil A."/>
            <person name="Chapman S.B."/>
            <person name="Priest M."/>
            <person name="Young S.K."/>
            <person name="Wortman J."/>
            <person name="Nusbaum C."/>
            <person name="Birren B."/>
        </authorList>
    </citation>
    <scope>NUCLEOTIDE SEQUENCE [LARGE SCALE GENOMIC DNA]</scope>
    <source>
        <strain evidence="4 5">CBS 271.37</strain>
    </source>
</reference>
<dbReference type="InterPro" id="IPR002347">
    <property type="entry name" value="SDR_fam"/>
</dbReference>
<organism evidence="4 5">
    <name type="scientific">Fonsecaea pedrosoi CBS 271.37</name>
    <dbReference type="NCBI Taxonomy" id="1442368"/>
    <lineage>
        <taxon>Eukaryota</taxon>
        <taxon>Fungi</taxon>
        <taxon>Dikarya</taxon>
        <taxon>Ascomycota</taxon>
        <taxon>Pezizomycotina</taxon>
        <taxon>Eurotiomycetes</taxon>
        <taxon>Chaetothyriomycetidae</taxon>
        <taxon>Chaetothyriales</taxon>
        <taxon>Herpotrichiellaceae</taxon>
        <taxon>Fonsecaea</taxon>
    </lineage>
</organism>
<dbReference type="Pfam" id="PF13561">
    <property type="entry name" value="adh_short_C2"/>
    <property type="match status" value="1"/>
</dbReference>
<dbReference type="Proteomes" id="UP000053029">
    <property type="component" value="Unassembled WGS sequence"/>
</dbReference>
<dbReference type="PRINTS" id="PR00080">
    <property type="entry name" value="SDRFAMILY"/>
</dbReference>
<protein>
    <submittedName>
        <fullName evidence="4">Uncharacterized protein</fullName>
    </submittedName>
</protein>
<dbReference type="PANTHER" id="PTHR24321:SF12">
    <property type="entry name" value="SHORT-CHAIN DEHYDROGENASE_REDUCTASE FAMILY, PUTATIVE (AFU_ORTHOLOGUE AFUA_5G14340)-RELATED"/>
    <property type="match status" value="1"/>
</dbReference>
<dbReference type="STRING" id="1442368.A0A0D2DAG0"/>
<keyword evidence="3" id="KW-0560">Oxidoreductase</keyword>
<name>A0A0D2DAG0_9EURO</name>
<dbReference type="SUPFAM" id="SSF51735">
    <property type="entry name" value="NAD(P)-binding Rossmann-fold domains"/>
    <property type="match status" value="1"/>
</dbReference>
<dbReference type="EMBL" id="KN846976">
    <property type="protein sequence ID" value="KIW74541.1"/>
    <property type="molecule type" value="Genomic_DNA"/>
</dbReference>
<dbReference type="CDD" id="cd05233">
    <property type="entry name" value="SDR_c"/>
    <property type="match status" value="1"/>
</dbReference>